<proteinExistence type="predicted"/>
<reference evidence="1" key="1">
    <citation type="journal article" date="2023" name="Insect Mol. Biol.">
        <title>Genome sequencing provides insights into the evolution of gene families encoding plant cell wall-degrading enzymes in longhorned beetles.</title>
        <authorList>
            <person name="Shin N.R."/>
            <person name="Okamura Y."/>
            <person name="Kirsch R."/>
            <person name="Pauchet Y."/>
        </authorList>
    </citation>
    <scope>NUCLEOTIDE SEQUENCE</scope>
    <source>
        <strain evidence="1">MMC_N1</strain>
    </source>
</reference>
<dbReference type="Proteomes" id="UP001162164">
    <property type="component" value="Unassembled WGS sequence"/>
</dbReference>
<dbReference type="EMBL" id="JAPWTJ010001025">
    <property type="protein sequence ID" value="KAJ8974276.1"/>
    <property type="molecule type" value="Genomic_DNA"/>
</dbReference>
<comment type="caution">
    <text evidence="1">The sequence shown here is derived from an EMBL/GenBank/DDBJ whole genome shotgun (WGS) entry which is preliminary data.</text>
</comment>
<sequence>MLVFKFYLKSPSFDTDQPTQYNVKTKFFNKKVTNQGMSFVQMFDKFSTTAKHLMKMTVLWVRFSACASSCKEKNATIELDCVLSYSTEYLELDPLHCGTGTQNMVHRLIFQAQVTFNLFYKANLVHVIFETTVVRYFMNVFGWSIPGKLCQDRRISPSDRFKTTILAVLNSDNK</sequence>
<gene>
    <name evidence="1" type="ORF">NQ317_019815</name>
</gene>
<evidence type="ECO:0000313" key="2">
    <source>
        <dbReference type="Proteomes" id="UP001162164"/>
    </source>
</evidence>
<organism evidence="1 2">
    <name type="scientific">Molorchus minor</name>
    <dbReference type="NCBI Taxonomy" id="1323400"/>
    <lineage>
        <taxon>Eukaryota</taxon>
        <taxon>Metazoa</taxon>
        <taxon>Ecdysozoa</taxon>
        <taxon>Arthropoda</taxon>
        <taxon>Hexapoda</taxon>
        <taxon>Insecta</taxon>
        <taxon>Pterygota</taxon>
        <taxon>Neoptera</taxon>
        <taxon>Endopterygota</taxon>
        <taxon>Coleoptera</taxon>
        <taxon>Polyphaga</taxon>
        <taxon>Cucujiformia</taxon>
        <taxon>Chrysomeloidea</taxon>
        <taxon>Cerambycidae</taxon>
        <taxon>Lamiinae</taxon>
        <taxon>Monochamini</taxon>
        <taxon>Molorchus</taxon>
    </lineage>
</organism>
<name>A0ABQ9J8H5_9CUCU</name>
<protein>
    <submittedName>
        <fullName evidence="1">Uncharacterized protein</fullName>
    </submittedName>
</protein>
<evidence type="ECO:0000313" key="1">
    <source>
        <dbReference type="EMBL" id="KAJ8974276.1"/>
    </source>
</evidence>
<accession>A0ABQ9J8H5</accession>
<keyword evidence="2" id="KW-1185">Reference proteome</keyword>